<dbReference type="GO" id="GO:0015562">
    <property type="term" value="F:efflux transmembrane transporter activity"/>
    <property type="evidence" value="ECO:0007669"/>
    <property type="project" value="InterPro"/>
</dbReference>
<keyword evidence="2" id="KW-0472">Membrane</keyword>
<name>A0A0A0BGP0_9GAMM</name>
<proteinExistence type="predicted"/>
<gene>
    <name evidence="3" type="ORF">LP43_0104</name>
</gene>
<evidence type="ECO:0000256" key="2">
    <source>
        <dbReference type="SAM" id="Phobius"/>
    </source>
</evidence>
<keyword evidence="2" id="KW-0812">Transmembrane</keyword>
<dbReference type="Proteomes" id="UP000029999">
    <property type="component" value="Unassembled WGS sequence"/>
</dbReference>
<sequence length="458" mass="51566">MSNQFIRAFVLKRYSSQQRRIHWPYFIALLVTSFASAVMAQPHVSSEPLSLEKALHLAEHHSQALLAQDASAQASRELAIEAAQLPDPELQLSIDNVPANGSMAYSLTEDFMTMRSIGLSQTFTGKDKRRARANVFEQEVGKAQIAKALTLVELRQKTAAAWFDAYYLQQMLALLRRQKDEATLQVKAAEAAYRGGKGPQSDIFLARTTVAEIKDRIHKTQAGFDNAITTLARWVGETDNLRLVSAPDISQTKLDTQHLAHEISEHPDIAVMMAEEVVAKAKAKAARQEKQADWTWSLRYSERGSDFSDMISLGVSIPLQWNQENRQDRVVAAKLAKAEQIRAEREEMTRQHLAETERWLTSWQSNLLRLADYEKALVPLASQRTEAALAEYRGGVGELVAVLDARKMEIATRIEQLRIEMETAALWAALEYLTLPDRSQRHIEAGLMPSSQLLEFKE</sequence>
<organism evidence="3 4">
    <name type="scientific">Methylophaga thiooxydans</name>
    <dbReference type="NCBI Taxonomy" id="392484"/>
    <lineage>
        <taxon>Bacteria</taxon>
        <taxon>Pseudomonadati</taxon>
        <taxon>Pseudomonadota</taxon>
        <taxon>Gammaproteobacteria</taxon>
        <taxon>Thiotrichales</taxon>
        <taxon>Piscirickettsiaceae</taxon>
        <taxon>Methylophaga</taxon>
    </lineage>
</organism>
<dbReference type="RefSeq" id="WP_008290437.1">
    <property type="nucleotide sequence ID" value="NZ_JADFAB010000079.1"/>
</dbReference>
<dbReference type="Gene3D" id="1.20.1600.10">
    <property type="entry name" value="Outer membrane efflux proteins (OEP)"/>
    <property type="match status" value="1"/>
</dbReference>
<reference evidence="3 4" key="1">
    <citation type="submission" date="2014-09" db="EMBL/GenBank/DDBJ databases">
        <authorList>
            <person name="Grob C."/>
            <person name="Taubert M."/>
            <person name="Howat A.M."/>
            <person name="Burns O.J."/>
            <person name="Dixon J.L."/>
            <person name="Chen Y."/>
            <person name="Murrell J.C."/>
        </authorList>
    </citation>
    <scope>NUCLEOTIDE SEQUENCE [LARGE SCALE GENOMIC DNA]</scope>
    <source>
        <strain evidence="3">L4</strain>
    </source>
</reference>
<dbReference type="PANTHER" id="PTHR30203">
    <property type="entry name" value="OUTER MEMBRANE CATION EFFLUX PROTEIN"/>
    <property type="match status" value="1"/>
</dbReference>
<evidence type="ECO:0000313" key="4">
    <source>
        <dbReference type="Proteomes" id="UP000029999"/>
    </source>
</evidence>
<feature type="transmembrane region" description="Helical" evidence="2">
    <location>
        <begin position="21"/>
        <end position="40"/>
    </location>
</feature>
<evidence type="ECO:0000256" key="1">
    <source>
        <dbReference type="SAM" id="Coils"/>
    </source>
</evidence>
<dbReference type="AlphaFoldDB" id="A0A0A0BGP0"/>
<accession>A0A0A0BGP0</accession>
<comment type="caution">
    <text evidence="3">The sequence shown here is derived from an EMBL/GenBank/DDBJ whole genome shotgun (WGS) entry which is preliminary data.</text>
</comment>
<keyword evidence="2" id="KW-1133">Transmembrane helix</keyword>
<protein>
    <submittedName>
        <fullName evidence="3">Heavy metal RND efflux outer membrane protein, CzcC family</fullName>
    </submittedName>
</protein>
<dbReference type="STRING" id="392484.LP43_0104"/>
<dbReference type="PANTHER" id="PTHR30203:SF24">
    <property type="entry name" value="BLR4935 PROTEIN"/>
    <property type="match status" value="1"/>
</dbReference>
<feature type="coiled-coil region" evidence="1">
    <location>
        <begin position="331"/>
        <end position="358"/>
    </location>
</feature>
<evidence type="ECO:0000313" key="3">
    <source>
        <dbReference type="EMBL" id="KGM07688.1"/>
    </source>
</evidence>
<dbReference type="SUPFAM" id="SSF56954">
    <property type="entry name" value="Outer membrane efflux proteins (OEP)"/>
    <property type="match status" value="1"/>
</dbReference>
<keyword evidence="1" id="KW-0175">Coiled coil</keyword>
<dbReference type="EMBL" id="JRQD01000001">
    <property type="protein sequence ID" value="KGM07688.1"/>
    <property type="molecule type" value="Genomic_DNA"/>
</dbReference>
<dbReference type="InterPro" id="IPR010131">
    <property type="entry name" value="MdtP/NodT-like"/>
</dbReference>